<dbReference type="SUPFAM" id="SSF103084">
    <property type="entry name" value="Holliday junction resolvase RusA"/>
    <property type="match status" value="1"/>
</dbReference>
<comment type="caution">
    <text evidence="1">The sequence shown here is derived from an EMBL/GenBank/DDBJ whole genome shotgun (WGS) entry which is preliminary data.</text>
</comment>
<dbReference type="Proteomes" id="UP001407347">
    <property type="component" value="Unassembled WGS sequence"/>
</dbReference>
<accession>A0ABV0A442</accession>
<dbReference type="Pfam" id="PF05866">
    <property type="entry name" value="RusA"/>
    <property type="match status" value="1"/>
</dbReference>
<evidence type="ECO:0000313" key="1">
    <source>
        <dbReference type="EMBL" id="MEN3238609.1"/>
    </source>
</evidence>
<dbReference type="InterPro" id="IPR008822">
    <property type="entry name" value="Endonuclease_RusA-like"/>
</dbReference>
<protein>
    <submittedName>
        <fullName evidence="1">RusA family crossover junction endodeoxyribonuclease</fullName>
    </submittedName>
</protein>
<dbReference type="RefSeq" id="WP_346013739.1">
    <property type="nucleotide sequence ID" value="NZ_JAQYXP010000006.1"/>
</dbReference>
<name>A0ABV0A442_9HYPH</name>
<proteinExistence type="predicted"/>
<evidence type="ECO:0000313" key="2">
    <source>
        <dbReference type="Proteomes" id="UP001407347"/>
    </source>
</evidence>
<dbReference type="Gene3D" id="3.30.1330.70">
    <property type="entry name" value="Holliday junction resolvase RusA"/>
    <property type="match status" value="1"/>
</dbReference>
<dbReference type="InterPro" id="IPR036614">
    <property type="entry name" value="RusA-like_sf"/>
</dbReference>
<dbReference type="EMBL" id="JAQYXP010000006">
    <property type="protein sequence ID" value="MEN3238609.1"/>
    <property type="molecule type" value="Genomic_DNA"/>
</dbReference>
<keyword evidence="2" id="KW-1185">Reference proteome</keyword>
<organism evidence="1 2">
    <name type="scientific">Methylobacterium ajmalii</name>
    <dbReference type="NCBI Taxonomy" id="2738439"/>
    <lineage>
        <taxon>Bacteria</taxon>
        <taxon>Pseudomonadati</taxon>
        <taxon>Pseudomonadota</taxon>
        <taxon>Alphaproteobacteria</taxon>
        <taxon>Hyphomicrobiales</taxon>
        <taxon>Methylobacteriaceae</taxon>
        <taxon>Methylobacterium</taxon>
    </lineage>
</organism>
<reference evidence="1 2" key="1">
    <citation type="journal article" date="2023" name="PLoS ONE">
        <title>Complete genome assembly of Hawai'i environmental nontuberculous mycobacteria reveals unexpected co-isolation with methylobacteria.</title>
        <authorList>
            <person name="Hendrix J."/>
            <person name="Epperson L.E."/>
            <person name="Tong E.I."/>
            <person name="Chan Y.L."/>
            <person name="Hasan N.A."/>
            <person name="Dawrs S.N."/>
            <person name="Norton G.J."/>
            <person name="Virdi R."/>
            <person name="Crooks J.L."/>
            <person name="Chan E.D."/>
            <person name="Honda J.R."/>
            <person name="Strong M."/>
        </authorList>
    </citation>
    <scope>NUCLEOTIDE SEQUENCE [LARGE SCALE GENOMIC DNA]</scope>
    <source>
        <strain evidence="1 2">NJH_HI04-1</strain>
    </source>
</reference>
<gene>
    <name evidence="1" type="ORF">PUR29_34785</name>
</gene>
<sequence length="178" mass="20115">MKTTRKATKSKAAKPDPVELFEIIDEAIELELPLPVSTNRIWRSRRIGKKVMVYPAPSYQKWKLRADAALQDQLDAIGAILPEPIYGPFNVVLTIDWHKRFKSDLDNRTKSVMDWAKRAGLIEDDRFQNKVVIQWGHAPMGARLRLTPVAPVEEPDAVGIIPVADFASTQRTPIPLHS</sequence>